<proteinExistence type="predicted"/>
<reference evidence="3" key="1">
    <citation type="submission" date="2015-10" db="EMBL/GenBank/DDBJ databases">
        <authorList>
            <person name="Ju K.-S."/>
            <person name="Doroghazi J.R."/>
            <person name="Metcalf W.W."/>
        </authorList>
    </citation>
    <scope>NUCLEOTIDE SEQUENCE [LARGE SCALE GENOMIC DNA]</scope>
    <source>
        <strain evidence="3">NRRL 3151</strain>
    </source>
</reference>
<feature type="transmembrane region" description="Helical" evidence="1">
    <location>
        <begin position="24"/>
        <end position="50"/>
    </location>
</feature>
<dbReference type="Proteomes" id="UP000053923">
    <property type="component" value="Unassembled WGS sequence"/>
</dbReference>
<organism evidence="2 3">
    <name type="scientific">Streptomyces regalis</name>
    <dbReference type="NCBI Taxonomy" id="68262"/>
    <lineage>
        <taxon>Bacteria</taxon>
        <taxon>Bacillati</taxon>
        <taxon>Actinomycetota</taxon>
        <taxon>Actinomycetes</taxon>
        <taxon>Kitasatosporales</taxon>
        <taxon>Streptomycetaceae</taxon>
        <taxon>Streptomyces</taxon>
    </lineage>
</organism>
<protein>
    <submittedName>
        <fullName evidence="2">Uncharacterized protein</fullName>
    </submittedName>
</protein>
<evidence type="ECO:0000313" key="3">
    <source>
        <dbReference type="Proteomes" id="UP000053923"/>
    </source>
</evidence>
<feature type="transmembrane region" description="Helical" evidence="1">
    <location>
        <begin position="70"/>
        <end position="92"/>
    </location>
</feature>
<dbReference type="OrthoDB" id="4286756at2"/>
<accession>A0A101JHZ1</accession>
<keyword evidence="1" id="KW-1133">Transmembrane helix</keyword>
<dbReference type="RefSeq" id="WP_062707521.1">
    <property type="nucleotide sequence ID" value="NZ_LLZG01000356.1"/>
</dbReference>
<keyword evidence="1" id="KW-0812">Transmembrane</keyword>
<keyword evidence="1" id="KW-0472">Membrane</keyword>
<evidence type="ECO:0000256" key="1">
    <source>
        <dbReference type="SAM" id="Phobius"/>
    </source>
</evidence>
<sequence>MTTQHIAAQPPSPSDAAERDPKAWIAPLVATILLVFLGPAALLLGGLSAMATDSCGPDDCSPALNTQLSVIYGTLSYGSLPTLAAWLTAWALPWQRRWSPWRTAAALTALLPPLFVLLLVFTLPAP</sequence>
<feature type="transmembrane region" description="Helical" evidence="1">
    <location>
        <begin position="104"/>
        <end position="123"/>
    </location>
</feature>
<keyword evidence="3" id="KW-1185">Reference proteome</keyword>
<name>A0A101JHZ1_9ACTN</name>
<evidence type="ECO:0000313" key="2">
    <source>
        <dbReference type="EMBL" id="KUL27203.1"/>
    </source>
</evidence>
<comment type="caution">
    <text evidence="2">The sequence shown here is derived from an EMBL/GenBank/DDBJ whole genome shotgun (WGS) entry which is preliminary data.</text>
</comment>
<dbReference type="EMBL" id="LLZG01000356">
    <property type="protein sequence ID" value="KUL27203.1"/>
    <property type="molecule type" value="Genomic_DNA"/>
</dbReference>
<dbReference type="AlphaFoldDB" id="A0A101JHZ1"/>
<gene>
    <name evidence="2" type="ORF">ADL12_30520</name>
</gene>